<name>A0ABP6ZKK4_9ACTN</name>
<feature type="domain" description="Predicted membrane protein YciQ-like C-terminal" evidence="3">
    <location>
        <begin position="312"/>
        <end position="532"/>
    </location>
</feature>
<feature type="transmembrane region" description="Helical" evidence="1">
    <location>
        <begin position="258"/>
        <end position="277"/>
    </location>
</feature>
<dbReference type="EMBL" id="BAABAB010000006">
    <property type="protein sequence ID" value="GAA3610008.1"/>
    <property type="molecule type" value="Genomic_DNA"/>
</dbReference>
<dbReference type="Pfam" id="PF09972">
    <property type="entry name" value="DUF2207"/>
    <property type="match status" value="1"/>
</dbReference>
<feature type="domain" description="DUF2207" evidence="2">
    <location>
        <begin position="57"/>
        <end position="187"/>
    </location>
</feature>
<feature type="transmembrane region" description="Helical" evidence="1">
    <location>
        <begin position="453"/>
        <end position="471"/>
    </location>
</feature>
<evidence type="ECO:0000313" key="4">
    <source>
        <dbReference type="EMBL" id="GAA3610008.1"/>
    </source>
</evidence>
<dbReference type="Proteomes" id="UP001501490">
    <property type="component" value="Unassembled WGS sequence"/>
</dbReference>
<sequence length="578" mass="60786">MPVADTTSPSRAATAHRRVRVRRTGAFTILAMLAAAAALLIGPLSLPAAAEGTASVFDAKAELAADGALRVQQTITFAGTAPANVSQTFELRQNIVGQRQYVMQLSDVTASIGGQTVAPTQSDHDRFRTVTVATGGANVVSMSYTVTGAVRTIDSGTALQWPLLQGLSAQVNEFTGTVRLPAAFNYLECNAGSPNSPVPCRVATGGTGEVPLPTFRDGPLGEGQIVAVDIGFAPGAVPANEQIKELWTVGRAFSAKPLPLGIALGLLVLGGLGLLAMHRQAGRDATAGEPARAGQFVPVGAGQTEFRVVGEVRPGEIGTLVDERVDPIDVTASLLDLAVRGHLLITELPRASAYARTDWELTRLAGPDALQSYEQLLLDTIAPVGGIVRVSELAGRVQDSIGAIQDKLYDEMVGHGWYERRPDSTRSRWTRLGLIGIAAAVVITALLALLTEFGLVGIALIALALGLMFVAQEMPSRTPKGAALLAGLGALRSDLMSHPTDQMPPGAELREISEVLPYAVVLGGADRWLDALVAADDDADADSTDLTWYHGPADWHLRDLPDSLRNFITTVSGLLFAR</sequence>
<keyword evidence="5" id="KW-1185">Reference proteome</keyword>
<keyword evidence="1" id="KW-0472">Membrane</keyword>
<accession>A0ABP6ZKK4</accession>
<dbReference type="Pfam" id="PF20990">
    <property type="entry name" value="DUF2207_C"/>
    <property type="match status" value="1"/>
</dbReference>
<reference evidence="5" key="1">
    <citation type="journal article" date="2019" name="Int. J. Syst. Evol. Microbiol.">
        <title>The Global Catalogue of Microorganisms (GCM) 10K type strain sequencing project: providing services to taxonomists for standard genome sequencing and annotation.</title>
        <authorList>
            <consortium name="The Broad Institute Genomics Platform"/>
            <consortium name="The Broad Institute Genome Sequencing Center for Infectious Disease"/>
            <person name="Wu L."/>
            <person name="Ma J."/>
        </authorList>
    </citation>
    <scope>NUCLEOTIDE SEQUENCE [LARGE SCALE GENOMIC DNA]</scope>
    <source>
        <strain evidence="5">JCM 16929</strain>
    </source>
</reference>
<evidence type="ECO:0000259" key="2">
    <source>
        <dbReference type="Pfam" id="PF09972"/>
    </source>
</evidence>
<keyword evidence="1" id="KW-0812">Transmembrane</keyword>
<gene>
    <name evidence="4" type="ORF">GCM10022236_09620</name>
</gene>
<proteinExistence type="predicted"/>
<feature type="transmembrane region" description="Helical" evidence="1">
    <location>
        <begin position="26"/>
        <end position="46"/>
    </location>
</feature>
<evidence type="ECO:0000313" key="5">
    <source>
        <dbReference type="Proteomes" id="UP001501490"/>
    </source>
</evidence>
<evidence type="ECO:0000256" key="1">
    <source>
        <dbReference type="SAM" id="Phobius"/>
    </source>
</evidence>
<feature type="transmembrane region" description="Helical" evidence="1">
    <location>
        <begin position="429"/>
        <end position="447"/>
    </location>
</feature>
<dbReference type="InterPro" id="IPR048389">
    <property type="entry name" value="YciQ-like_C"/>
</dbReference>
<comment type="caution">
    <text evidence="4">The sequence shown here is derived from an EMBL/GenBank/DDBJ whole genome shotgun (WGS) entry which is preliminary data.</text>
</comment>
<keyword evidence="1" id="KW-1133">Transmembrane helix</keyword>
<dbReference type="InterPro" id="IPR018702">
    <property type="entry name" value="DUF2207"/>
</dbReference>
<evidence type="ECO:0000259" key="3">
    <source>
        <dbReference type="Pfam" id="PF20990"/>
    </source>
</evidence>
<organism evidence="4 5">
    <name type="scientific">Microlunatus ginsengisoli</name>
    <dbReference type="NCBI Taxonomy" id="363863"/>
    <lineage>
        <taxon>Bacteria</taxon>
        <taxon>Bacillati</taxon>
        <taxon>Actinomycetota</taxon>
        <taxon>Actinomycetes</taxon>
        <taxon>Propionibacteriales</taxon>
        <taxon>Propionibacteriaceae</taxon>
        <taxon>Microlunatus</taxon>
    </lineage>
</organism>
<protein>
    <submittedName>
        <fullName evidence="4">DUF2207 domain-containing protein</fullName>
    </submittedName>
</protein>